<gene>
    <name evidence="3" type="ORF">AARE701A_LOCUS17568</name>
</gene>
<keyword evidence="4" id="KW-1185">Reference proteome</keyword>
<dbReference type="Gene3D" id="2.60.110.10">
    <property type="entry name" value="Thaumatin"/>
    <property type="match status" value="2"/>
</dbReference>
<dbReference type="AlphaFoldDB" id="A0A8S2ARB5"/>
<feature type="chain" id="PRO_5035896759" description="Thaumatin-like protein 1" evidence="2">
    <location>
        <begin position="23"/>
        <end position="594"/>
    </location>
</feature>
<evidence type="ECO:0000256" key="1">
    <source>
        <dbReference type="SAM" id="MobiDB-lite"/>
    </source>
</evidence>
<feature type="region of interest" description="Disordered" evidence="1">
    <location>
        <begin position="529"/>
        <end position="555"/>
    </location>
</feature>
<dbReference type="PRINTS" id="PR00347">
    <property type="entry name" value="THAUMATIN"/>
</dbReference>
<reference evidence="3" key="1">
    <citation type="submission" date="2021-01" db="EMBL/GenBank/DDBJ databases">
        <authorList>
            <person name="Bezrukov I."/>
        </authorList>
    </citation>
    <scope>NUCLEOTIDE SEQUENCE</scope>
</reference>
<dbReference type="CDD" id="cd09218">
    <property type="entry name" value="TLP-PA"/>
    <property type="match status" value="2"/>
</dbReference>
<dbReference type="Pfam" id="PF00314">
    <property type="entry name" value="Thaumatin"/>
    <property type="match status" value="2"/>
</dbReference>
<evidence type="ECO:0000313" key="4">
    <source>
        <dbReference type="Proteomes" id="UP000682877"/>
    </source>
</evidence>
<dbReference type="PANTHER" id="PTHR31048">
    <property type="entry name" value="OS03G0233200 PROTEIN"/>
    <property type="match status" value="1"/>
</dbReference>
<accession>A0A8S2ARB5</accession>
<dbReference type="InterPro" id="IPR037176">
    <property type="entry name" value="Osmotin/thaumatin-like_sf"/>
</dbReference>
<name>A0A8S2ARB5_ARAAE</name>
<dbReference type="InterPro" id="IPR001938">
    <property type="entry name" value="Thaumatin"/>
</dbReference>
<dbReference type="Proteomes" id="UP000682877">
    <property type="component" value="Chromosome 7"/>
</dbReference>
<dbReference type="SUPFAM" id="SSF49870">
    <property type="entry name" value="Osmotin, thaumatin-like protein"/>
    <property type="match status" value="2"/>
</dbReference>
<feature type="compositionally biased region" description="Low complexity" evidence="1">
    <location>
        <begin position="542"/>
        <end position="552"/>
    </location>
</feature>
<proteinExistence type="predicted"/>
<dbReference type="EMBL" id="LR999457">
    <property type="protein sequence ID" value="CAE6156673.1"/>
    <property type="molecule type" value="Genomic_DNA"/>
</dbReference>
<dbReference type="PROSITE" id="PS51367">
    <property type="entry name" value="THAUMATIN_2"/>
    <property type="match status" value="2"/>
</dbReference>
<evidence type="ECO:0000313" key="3">
    <source>
        <dbReference type="EMBL" id="CAE6156673.1"/>
    </source>
</evidence>
<dbReference type="FunFam" id="2.60.110.10:FF:000001">
    <property type="entry name" value="THAUMATIN-LIKE PROTEIN 1"/>
    <property type="match status" value="2"/>
</dbReference>
<protein>
    <recommendedName>
        <fullName evidence="5">Thaumatin-like protein 1</fullName>
    </recommendedName>
</protein>
<evidence type="ECO:0000256" key="2">
    <source>
        <dbReference type="SAM" id="SignalP"/>
    </source>
</evidence>
<dbReference type="SMART" id="SM00205">
    <property type="entry name" value="THN"/>
    <property type="match status" value="2"/>
</dbReference>
<keyword evidence="2" id="KW-0732">Signal</keyword>
<evidence type="ECO:0008006" key="5">
    <source>
        <dbReference type="Google" id="ProtNLM"/>
    </source>
</evidence>
<feature type="signal peptide" evidence="2">
    <location>
        <begin position="1"/>
        <end position="22"/>
    </location>
</feature>
<sequence>MGQSQVSFFLLLILVLIYGVSSTTFTIVNQCSYTVWPGLLSGAGTSPLPTTGFSLNPTETRVIPIPAAWSGRIWGRTLCTQDATTGKFTCITGDCGSSAVECSGSGAAPPATLAEFTLNGANGLDFYDVSLVDGYNIPMTIVPQGGGDAGGVAGNCTTTGCVAELNGPCPAQLKVATTGTEGVACKSACEAFGTPEYCCSGAFGTPDTCKPSEYSQFFKNACPRAYSYAYDDGTSTFTCGGADYVITFCPSPNPSVKSATKGLQPEAVSYSTATPNASPTLSAVFSIGVLTVAASRAMQLVCVQVCIQYTTFTLVNKCDFPVWPGTLSGSGSPKLDTTGFELSKDTSRTFRAPAGWSGRFWGRTGCNFDGSSSTTSCSTGDCGSGEMECNGSGAEPPATLAEFTLGVSRSLDFYDVSLVDGYNLPMIVEGSGLCPTTGCVTDLNQNCPTELKAKSGLACRSACEAFGTPEYCCSGAYGSPGTCKPSIYSQVFKSACPKSYSYAYDDATSTFTCSDTDYTITFCPNLSSLKSSREPPPDDTGDVTGSGTSSSTEIQQPIEEASLASSYYAVMAIGEATINTASFVLLLIFCWISL</sequence>
<organism evidence="3 4">
    <name type="scientific">Arabidopsis arenosa</name>
    <name type="common">Sand rock-cress</name>
    <name type="synonym">Cardaminopsis arenosa</name>
    <dbReference type="NCBI Taxonomy" id="38785"/>
    <lineage>
        <taxon>Eukaryota</taxon>
        <taxon>Viridiplantae</taxon>
        <taxon>Streptophyta</taxon>
        <taxon>Embryophyta</taxon>
        <taxon>Tracheophyta</taxon>
        <taxon>Spermatophyta</taxon>
        <taxon>Magnoliopsida</taxon>
        <taxon>eudicotyledons</taxon>
        <taxon>Gunneridae</taxon>
        <taxon>Pentapetalae</taxon>
        <taxon>rosids</taxon>
        <taxon>malvids</taxon>
        <taxon>Brassicales</taxon>
        <taxon>Brassicaceae</taxon>
        <taxon>Camelineae</taxon>
        <taxon>Arabidopsis</taxon>
    </lineage>
</organism>